<dbReference type="AlphaFoldDB" id="A0A8S3T6B0"/>
<organism evidence="1 2">
    <name type="scientific">Mytilus edulis</name>
    <name type="common">Blue mussel</name>
    <dbReference type="NCBI Taxonomy" id="6550"/>
    <lineage>
        <taxon>Eukaryota</taxon>
        <taxon>Metazoa</taxon>
        <taxon>Spiralia</taxon>
        <taxon>Lophotrochozoa</taxon>
        <taxon>Mollusca</taxon>
        <taxon>Bivalvia</taxon>
        <taxon>Autobranchia</taxon>
        <taxon>Pteriomorphia</taxon>
        <taxon>Mytilida</taxon>
        <taxon>Mytiloidea</taxon>
        <taxon>Mytilidae</taxon>
        <taxon>Mytilinae</taxon>
        <taxon>Mytilus</taxon>
    </lineage>
</organism>
<reference evidence="1" key="1">
    <citation type="submission" date="2021-03" db="EMBL/GenBank/DDBJ databases">
        <authorList>
            <person name="Bekaert M."/>
        </authorList>
    </citation>
    <scope>NUCLEOTIDE SEQUENCE</scope>
</reference>
<accession>A0A8S3T6B0</accession>
<name>A0A8S3T6B0_MYTED</name>
<protein>
    <submittedName>
        <fullName evidence="1">Uncharacterized protein</fullName>
    </submittedName>
</protein>
<evidence type="ECO:0000313" key="2">
    <source>
        <dbReference type="Proteomes" id="UP000683360"/>
    </source>
</evidence>
<keyword evidence="2" id="KW-1185">Reference proteome</keyword>
<proteinExistence type="predicted"/>
<comment type="caution">
    <text evidence="1">The sequence shown here is derived from an EMBL/GenBank/DDBJ whole genome shotgun (WGS) entry which is preliminary data.</text>
</comment>
<gene>
    <name evidence="1" type="ORF">MEDL_37684</name>
</gene>
<evidence type="ECO:0000313" key="1">
    <source>
        <dbReference type="EMBL" id="CAG2224457.1"/>
    </source>
</evidence>
<dbReference type="OrthoDB" id="6049726at2759"/>
<dbReference type="EMBL" id="CAJPWZ010001806">
    <property type="protein sequence ID" value="CAG2224457.1"/>
    <property type="molecule type" value="Genomic_DNA"/>
</dbReference>
<sequence>MTGDLLMDNTFDFDNSGLKFSAKYKFPQLCTKCGQYSGERHKYCLVCVDKMRRHPSSDKLEDDSFVGIFSSRTPRKRPPQSFRFGHTLANNLCTVCKSDEKQFHSTLCLKCDANRRELSKSRDTSYSLHSFGSEDLILALSQSSSSLVGFGRKPDVKCIVCRKHIVLEKNGMLCKKCLAKSKNHAPVGRFFKEIERITKEAASVKEEFLNMEPVRGSIQWEISFNARRESLKHLLNSIVIMRSKNRDEKNKQDDAIYYIKTLIEECTIHFEKLRFRVDKTGNTLITFHT</sequence>
<dbReference type="Proteomes" id="UP000683360">
    <property type="component" value="Unassembled WGS sequence"/>
</dbReference>